<dbReference type="RefSeq" id="WP_367918151.1">
    <property type="nucleotide sequence ID" value="NZ_BAABAC010000007.1"/>
</dbReference>
<dbReference type="SUPFAM" id="SSF55298">
    <property type="entry name" value="YjgF-like"/>
    <property type="match status" value="1"/>
</dbReference>
<keyword evidence="1" id="KW-0378">Hydrolase</keyword>
<keyword evidence="2" id="KW-1185">Reference proteome</keyword>
<reference evidence="2" key="1">
    <citation type="journal article" date="2019" name="Int. J. Syst. Evol. Microbiol.">
        <title>The Global Catalogue of Microorganisms (GCM) 10K type strain sequencing project: providing services to taxonomists for standard genome sequencing and annotation.</title>
        <authorList>
            <consortium name="The Broad Institute Genomics Platform"/>
            <consortium name="The Broad Institute Genome Sequencing Center for Infectious Disease"/>
            <person name="Wu L."/>
            <person name="Ma J."/>
        </authorList>
    </citation>
    <scope>NUCLEOTIDE SEQUENCE [LARGE SCALE GENOMIC DNA]</scope>
    <source>
        <strain evidence="2">CCUG 52478</strain>
    </source>
</reference>
<sequence length="134" mass="13615">MTVEHVNPDSLAPPNGYSHVTVATGRSLAFLAGKIAVDPAGVLVGAGDYRTQGRVAAHNLWLALQAVGGRPDQLARLAIYIVDLTPERENDVLAGMAEAALESGIGPTAGILIGVSAVGIPGALVEIEAVAVLD</sequence>
<dbReference type="Proteomes" id="UP001597229">
    <property type="component" value="Unassembled WGS sequence"/>
</dbReference>
<dbReference type="Gene3D" id="3.30.1330.40">
    <property type="entry name" value="RutC-like"/>
    <property type="match status" value="1"/>
</dbReference>
<evidence type="ECO:0000313" key="2">
    <source>
        <dbReference type="Proteomes" id="UP001597229"/>
    </source>
</evidence>
<gene>
    <name evidence="1" type="ORF">ACFQ3F_25205</name>
</gene>
<protein>
    <submittedName>
        <fullName evidence="1">RidA family protein</fullName>
        <ecNumber evidence="1">3.5.-.-</ecNumber>
    </submittedName>
</protein>
<name>A0ABW3W9Q5_9ACTN</name>
<dbReference type="CDD" id="cd00448">
    <property type="entry name" value="YjgF_YER057c_UK114_family"/>
    <property type="match status" value="1"/>
</dbReference>
<dbReference type="GO" id="GO:0016787">
    <property type="term" value="F:hydrolase activity"/>
    <property type="evidence" value="ECO:0007669"/>
    <property type="project" value="UniProtKB-KW"/>
</dbReference>
<dbReference type="InterPro" id="IPR006175">
    <property type="entry name" value="YjgF/YER057c/UK114"/>
</dbReference>
<organism evidence="1 2">
    <name type="scientific">Nocardioides ginsengisoli</name>
    <dbReference type="NCBI Taxonomy" id="363868"/>
    <lineage>
        <taxon>Bacteria</taxon>
        <taxon>Bacillati</taxon>
        <taxon>Actinomycetota</taxon>
        <taxon>Actinomycetes</taxon>
        <taxon>Propionibacteriales</taxon>
        <taxon>Nocardioidaceae</taxon>
        <taxon>Nocardioides</taxon>
    </lineage>
</organism>
<dbReference type="Pfam" id="PF01042">
    <property type="entry name" value="Ribonuc_L-PSP"/>
    <property type="match status" value="1"/>
</dbReference>
<dbReference type="EMBL" id="JBHTLX010000033">
    <property type="protein sequence ID" value="MFD1251114.1"/>
    <property type="molecule type" value="Genomic_DNA"/>
</dbReference>
<proteinExistence type="predicted"/>
<comment type="caution">
    <text evidence="1">The sequence shown here is derived from an EMBL/GenBank/DDBJ whole genome shotgun (WGS) entry which is preliminary data.</text>
</comment>
<evidence type="ECO:0000313" key="1">
    <source>
        <dbReference type="EMBL" id="MFD1251114.1"/>
    </source>
</evidence>
<accession>A0ABW3W9Q5</accession>
<dbReference type="EC" id="3.5.-.-" evidence="1"/>
<dbReference type="InterPro" id="IPR035959">
    <property type="entry name" value="RutC-like_sf"/>
</dbReference>